<proteinExistence type="predicted"/>
<dbReference type="AlphaFoldDB" id="A0A7H8UG22"/>
<accession>A0A7H8UG22</accession>
<evidence type="ECO:0000313" key="3">
    <source>
        <dbReference type="Proteomes" id="UP000509421"/>
    </source>
</evidence>
<gene>
    <name evidence="2" type="ORF">HWQ14_14500</name>
</gene>
<protein>
    <submittedName>
        <fullName evidence="2">Uncharacterized protein</fullName>
    </submittedName>
</protein>
<keyword evidence="1" id="KW-0175">Coiled coil</keyword>
<dbReference type="Proteomes" id="UP000509421">
    <property type="component" value="Chromosome"/>
</dbReference>
<organism evidence="2 3">
    <name type="scientific">Enterobacter cloacae</name>
    <dbReference type="NCBI Taxonomy" id="550"/>
    <lineage>
        <taxon>Bacteria</taxon>
        <taxon>Pseudomonadati</taxon>
        <taxon>Pseudomonadota</taxon>
        <taxon>Gammaproteobacteria</taxon>
        <taxon>Enterobacterales</taxon>
        <taxon>Enterobacteriaceae</taxon>
        <taxon>Enterobacter</taxon>
        <taxon>Enterobacter cloacae complex</taxon>
    </lineage>
</organism>
<reference evidence="2 3" key="1">
    <citation type="submission" date="2020-06" db="EMBL/GenBank/DDBJ databases">
        <title>Long-read sequencing of DSM26481-BlokeschLab.</title>
        <authorList>
            <person name="Blokesch M."/>
        </authorList>
    </citation>
    <scope>NUCLEOTIDE SEQUENCE [LARGE SCALE GENOMIC DNA]</scope>
    <source>
        <strain evidence="2 3">DSM 26481</strain>
    </source>
</reference>
<sequence>MSLTVREQNRFIAALDNLRTSERVHKSDLKTVNKTLDKMGSVANSKELLASLSDRMRQNFDIKDSKKVESFIENVKDKLEKQESKIHDKKLTQLNNIGNRIFQASQKIEVDHLSKEIALKTSAANRQLECARSDKNLVHEMIDKRNEAKEFVSIEKHKLEQITPQKISEDQEKRINRLTQKTNSEIDKLKVDIRRINKREPELFKFLNNLGKTDVINDLAKAQNNKFLKRTMATPEYAEKMFGTKTIVVEGRRSYSATTTKEVLSDNGAAFLTRIKKYQNAKNEVAAIKHEISRMESARDARIAAIKSEERSPLQSKYDSRIAQYQDGVKEMCETENRALNTLAKRINFIDSTIEHTTALKKGIEEKAGLMADPEVKQSAARHEDSINRLVVRKEKLENSYQRLVEASNTGKNYVSDVESDIGSDFESHV</sequence>
<feature type="coiled-coil region" evidence="1">
    <location>
        <begin position="380"/>
        <end position="407"/>
    </location>
</feature>
<evidence type="ECO:0000313" key="2">
    <source>
        <dbReference type="EMBL" id="QKZ98798.1"/>
    </source>
</evidence>
<evidence type="ECO:0000256" key="1">
    <source>
        <dbReference type="SAM" id="Coils"/>
    </source>
</evidence>
<name>A0A7H8UG22_ENTCL</name>
<dbReference type="EMBL" id="CP056117">
    <property type="protein sequence ID" value="QKZ98798.1"/>
    <property type="molecule type" value="Genomic_DNA"/>
</dbReference>
<dbReference type="RefSeq" id="WP_176610094.1">
    <property type="nucleotide sequence ID" value="NZ_CP056117.1"/>
</dbReference>